<dbReference type="PANTHER" id="PTHR30221:SF1">
    <property type="entry name" value="SMALL-CONDUCTANCE MECHANOSENSITIVE CHANNEL"/>
    <property type="match status" value="1"/>
</dbReference>
<dbReference type="Proteomes" id="UP000179023">
    <property type="component" value="Unassembled WGS sequence"/>
</dbReference>
<feature type="transmembrane region" description="Helical" evidence="1">
    <location>
        <begin position="199"/>
        <end position="220"/>
    </location>
</feature>
<gene>
    <name evidence="2" type="ORF">A3C07_04950</name>
</gene>
<feature type="transmembrane region" description="Helical" evidence="1">
    <location>
        <begin position="169"/>
        <end position="193"/>
    </location>
</feature>
<dbReference type="AlphaFoldDB" id="A0A1G2KI13"/>
<dbReference type="STRING" id="1802270.A3C07_04950"/>
<feature type="transmembrane region" description="Helical" evidence="1">
    <location>
        <begin position="94"/>
        <end position="114"/>
    </location>
</feature>
<comment type="caution">
    <text evidence="2">The sequence shown here is derived from an EMBL/GenBank/DDBJ whole genome shotgun (WGS) entry which is preliminary data.</text>
</comment>
<name>A0A1G2KI13_9BACT</name>
<reference evidence="2 3" key="1">
    <citation type="journal article" date="2016" name="Nat. Commun.">
        <title>Thousands of microbial genomes shed light on interconnected biogeochemical processes in an aquifer system.</title>
        <authorList>
            <person name="Anantharaman K."/>
            <person name="Brown C.T."/>
            <person name="Hug L.A."/>
            <person name="Sharon I."/>
            <person name="Castelle C.J."/>
            <person name="Probst A.J."/>
            <person name="Thomas B.C."/>
            <person name="Singh A."/>
            <person name="Wilkins M.J."/>
            <person name="Karaoz U."/>
            <person name="Brodie E.L."/>
            <person name="Williams K.H."/>
            <person name="Hubbard S.S."/>
            <person name="Banfield J.F."/>
        </authorList>
    </citation>
    <scope>NUCLEOTIDE SEQUENCE [LARGE SCALE GENOMIC DNA]</scope>
</reference>
<organism evidence="2 3">
    <name type="scientific">Candidatus Sungbacteria bacterium RIFCSPHIGHO2_02_FULL_47_11</name>
    <dbReference type="NCBI Taxonomy" id="1802270"/>
    <lineage>
        <taxon>Bacteria</taxon>
        <taxon>Candidatus Sungiibacteriota</taxon>
    </lineage>
</organism>
<dbReference type="Pfam" id="PF05552">
    <property type="entry name" value="MS_channel_1st_1"/>
    <property type="match status" value="2"/>
</dbReference>
<proteinExistence type="predicted"/>
<feature type="transmembrane region" description="Helical" evidence="1">
    <location>
        <begin position="126"/>
        <end position="148"/>
    </location>
</feature>
<keyword evidence="1" id="KW-0472">Membrane</keyword>
<dbReference type="InterPro" id="IPR008910">
    <property type="entry name" value="MSC_TM_helix"/>
</dbReference>
<feature type="transmembrane region" description="Helical" evidence="1">
    <location>
        <begin position="28"/>
        <end position="48"/>
    </location>
</feature>
<dbReference type="EMBL" id="MHQI01000072">
    <property type="protein sequence ID" value="OGZ98141.1"/>
    <property type="molecule type" value="Genomic_DNA"/>
</dbReference>
<evidence type="ECO:0000313" key="3">
    <source>
        <dbReference type="Proteomes" id="UP000179023"/>
    </source>
</evidence>
<dbReference type="InterPro" id="IPR045275">
    <property type="entry name" value="MscS_archaea/bacteria_type"/>
</dbReference>
<protein>
    <submittedName>
        <fullName evidence="2">Uncharacterized protein</fullName>
    </submittedName>
</protein>
<evidence type="ECO:0000256" key="1">
    <source>
        <dbReference type="SAM" id="Phobius"/>
    </source>
</evidence>
<accession>A0A1G2KI13</accession>
<keyword evidence="1" id="KW-0812">Transmembrane</keyword>
<sequence length="230" mass="25226">MLGKGGEQNMETLNAVFISPLKEMLGQVAGFVPTLVSAMFLLIVGIVVSKILRDLVHRILTEVRLDKITDMVGLSDLFHKGGIKHSLSDMVSSLIYLILIGVFVFMTVETIGLTGMSDMFYRLLSYVPQVFSAVIVLVLGFILAKVVSKIVSATAHVIDLPNVKFLERLSRWVIIFYAVTISLEELGYGSLLAGKTFDILFAGVVFAYALAFGLGGKDAAAKYLDRYHKK</sequence>
<keyword evidence="1" id="KW-1133">Transmembrane helix</keyword>
<evidence type="ECO:0000313" key="2">
    <source>
        <dbReference type="EMBL" id="OGZ98141.1"/>
    </source>
</evidence>
<dbReference type="PANTHER" id="PTHR30221">
    <property type="entry name" value="SMALL-CONDUCTANCE MECHANOSENSITIVE CHANNEL"/>
    <property type="match status" value="1"/>
</dbReference>
<dbReference type="Gene3D" id="1.10.287.1260">
    <property type="match status" value="1"/>
</dbReference>
<dbReference type="GO" id="GO:0008381">
    <property type="term" value="F:mechanosensitive monoatomic ion channel activity"/>
    <property type="evidence" value="ECO:0007669"/>
    <property type="project" value="InterPro"/>
</dbReference>